<sequence length="90" mass="9550">MTLGVLNRLQLWWRSPITRRERIRSACIGAVAGIWVGLLMCVLLTSEPVGLGELGIWALLGALVCAGLGALLPRVVGIILFPLSICGIGN</sequence>
<dbReference type="OrthoDB" id="9153845at2"/>
<dbReference type="EMBL" id="FOXK01000005">
    <property type="protein sequence ID" value="SFP84925.1"/>
    <property type="molecule type" value="Genomic_DNA"/>
</dbReference>
<evidence type="ECO:0000313" key="3">
    <source>
        <dbReference type="Proteomes" id="UP000182025"/>
    </source>
</evidence>
<feature type="transmembrane region" description="Helical" evidence="1">
    <location>
        <begin position="57"/>
        <end position="81"/>
    </location>
</feature>
<keyword evidence="3" id="KW-1185">Reference proteome</keyword>
<gene>
    <name evidence="2" type="ORF">SAMN05216177_105301</name>
</gene>
<protein>
    <submittedName>
        <fullName evidence="2">Uncharacterized protein</fullName>
    </submittedName>
</protein>
<evidence type="ECO:0000313" key="2">
    <source>
        <dbReference type="EMBL" id="SFP84925.1"/>
    </source>
</evidence>
<reference evidence="3" key="1">
    <citation type="submission" date="2016-10" db="EMBL/GenBank/DDBJ databases">
        <authorList>
            <person name="Varghese N."/>
            <person name="Submissions S."/>
        </authorList>
    </citation>
    <scope>NUCLEOTIDE SEQUENCE [LARGE SCALE GENOMIC DNA]</scope>
    <source>
        <strain evidence="3">JCM 15604</strain>
    </source>
</reference>
<keyword evidence="1" id="KW-0812">Transmembrane</keyword>
<dbReference type="RefSeq" id="WP_139228011.1">
    <property type="nucleotide sequence ID" value="NZ_FOXK01000005.1"/>
</dbReference>
<keyword evidence="1" id="KW-0472">Membrane</keyword>
<dbReference type="Proteomes" id="UP000182025">
    <property type="component" value="Unassembled WGS sequence"/>
</dbReference>
<feature type="transmembrane region" description="Helical" evidence="1">
    <location>
        <begin position="23"/>
        <end position="45"/>
    </location>
</feature>
<organism evidence="2 3">
    <name type="scientific">Ectopseudomonas toyotomiensis</name>
    <dbReference type="NCBI Taxonomy" id="554344"/>
    <lineage>
        <taxon>Bacteria</taxon>
        <taxon>Pseudomonadati</taxon>
        <taxon>Pseudomonadota</taxon>
        <taxon>Gammaproteobacteria</taxon>
        <taxon>Pseudomonadales</taxon>
        <taxon>Pseudomonadaceae</taxon>
        <taxon>Ectopseudomonas</taxon>
    </lineage>
</organism>
<name>A0A1I5TPF9_9GAMM</name>
<dbReference type="AlphaFoldDB" id="A0A1I5TPF9"/>
<accession>A0A1I5TPF9</accession>
<proteinExistence type="predicted"/>
<keyword evidence="1" id="KW-1133">Transmembrane helix</keyword>
<evidence type="ECO:0000256" key="1">
    <source>
        <dbReference type="SAM" id="Phobius"/>
    </source>
</evidence>